<evidence type="ECO:0000313" key="3">
    <source>
        <dbReference type="Proteomes" id="UP001066276"/>
    </source>
</evidence>
<reference evidence="2" key="1">
    <citation type="journal article" date="2022" name="bioRxiv">
        <title>Sequencing and chromosome-scale assembly of the giantPleurodeles waltlgenome.</title>
        <authorList>
            <person name="Brown T."/>
            <person name="Elewa A."/>
            <person name="Iarovenko S."/>
            <person name="Subramanian E."/>
            <person name="Araus A.J."/>
            <person name="Petzold A."/>
            <person name="Susuki M."/>
            <person name="Suzuki K.-i.T."/>
            <person name="Hayashi T."/>
            <person name="Toyoda A."/>
            <person name="Oliveira C."/>
            <person name="Osipova E."/>
            <person name="Leigh N.D."/>
            <person name="Simon A."/>
            <person name="Yun M.H."/>
        </authorList>
    </citation>
    <scope>NUCLEOTIDE SEQUENCE</scope>
    <source>
        <strain evidence="2">20211129_DDA</strain>
        <tissue evidence="2">Liver</tissue>
    </source>
</reference>
<feature type="compositionally biased region" description="Basic and acidic residues" evidence="1">
    <location>
        <begin position="69"/>
        <end position="88"/>
    </location>
</feature>
<proteinExistence type="predicted"/>
<sequence length="88" mass="10222">MLVHSSGDTDVGLERLEAVSKRTSRFRVRFNNNSRHARRVPLIKAVLARADMWRSEDGWCACADTECWNDDRPQKDEMGKRPHKDLQP</sequence>
<gene>
    <name evidence="2" type="ORF">NDU88_006085</name>
</gene>
<protein>
    <submittedName>
        <fullName evidence="2">Uncharacterized protein</fullName>
    </submittedName>
</protein>
<dbReference type="EMBL" id="JANPWB010000015">
    <property type="protein sequence ID" value="KAJ1092975.1"/>
    <property type="molecule type" value="Genomic_DNA"/>
</dbReference>
<comment type="caution">
    <text evidence="2">The sequence shown here is derived from an EMBL/GenBank/DDBJ whole genome shotgun (WGS) entry which is preliminary data.</text>
</comment>
<evidence type="ECO:0000313" key="2">
    <source>
        <dbReference type="EMBL" id="KAJ1092975.1"/>
    </source>
</evidence>
<dbReference type="Proteomes" id="UP001066276">
    <property type="component" value="Chromosome 11"/>
</dbReference>
<accession>A0AAV7LZ65</accession>
<feature type="region of interest" description="Disordered" evidence="1">
    <location>
        <begin position="68"/>
        <end position="88"/>
    </location>
</feature>
<evidence type="ECO:0000256" key="1">
    <source>
        <dbReference type="SAM" id="MobiDB-lite"/>
    </source>
</evidence>
<organism evidence="2 3">
    <name type="scientific">Pleurodeles waltl</name>
    <name type="common">Iberian ribbed newt</name>
    <dbReference type="NCBI Taxonomy" id="8319"/>
    <lineage>
        <taxon>Eukaryota</taxon>
        <taxon>Metazoa</taxon>
        <taxon>Chordata</taxon>
        <taxon>Craniata</taxon>
        <taxon>Vertebrata</taxon>
        <taxon>Euteleostomi</taxon>
        <taxon>Amphibia</taxon>
        <taxon>Batrachia</taxon>
        <taxon>Caudata</taxon>
        <taxon>Salamandroidea</taxon>
        <taxon>Salamandridae</taxon>
        <taxon>Pleurodelinae</taxon>
        <taxon>Pleurodeles</taxon>
    </lineage>
</organism>
<keyword evidence="3" id="KW-1185">Reference proteome</keyword>
<name>A0AAV7LZ65_PLEWA</name>
<dbReference type="AlphaFoldDB" id="A0AAV7LZ65"/>